<dbReference type="KEGG" id="pex:IZT61_16085"/>
<proteinExistence type="predicted"/>
<dbReference type="EMBL" id="CP064939">
    <property type="protein sequence ID" value="QPH38589.1"/>
    <property type="molecule type" value="Genomic_DNA"/>
</dbReference>
<dbReference type="PROSITE" id="PS51257">
    <property type="entry name" value="PROKAR_LIPOPROTEIN"/>
    <property type="match status" value="1"/>
</dbReference>
<sequence length="121" mass="13749">MKKSIYSLTICLAVLGAGCRNGRGHLSINTTDSNAEFKFEAKYDEYKTDRLENYLDSALKNELPLDQDIDILVNLNGSDKFNLKAKKGWLQINFDKRKNSLNGYMKVKRLTKGIGAKLTER</sequence>
<keyword evidence="2" id="KW-1185">Reference proteome</keyword>
<dbReference type="Proteomes" id="UP000594759">
    <property type="component" value="Chromosome"/>
</dbReference>
<accession>A0A7U3Q4T4</accession>
<evidence type="ECO:0000313" key="1">
    <source>
        <dbReference type="EMBL" id="QPH38589.1"/>
    </source>
</evidence>
<organism evidence="1 2">
    <name type="scientific">Pedobacter endophyticus</name>
    <dbReference type="NCBI Taxonomy" id="2789740"/>
    <lineage>
        <taxon>Bacteria</taxon>
        <taxon>Pseudomonadati</taxon>
        <taxon>Bacteroidota</taxon>
        <taxon>Sphingobacteriia</taxon>
        <taxon>Sphingobacteriales</taxon>
        <taxon>Sphingobacteriaceae</taxon>
        <taxon>Pedobacter</taxon>
    </lineage>
</organism>
<reference evidence="1 2" key="1">
    <citation type="submission" date="2020-11" db="EMBL/GenBank/DDBJ databases">
        <title>Pedobacter endophytica, an endophytic bacteria isolated form Carex pumila.</title>
        <authorList>
            <person name="Peng Y."/>
            <person name="Jiang L."/>
            <person name="Lee J."/>
        </authorList>
    </citation>
    <scope>NUCLEOTIDE SEQUENCE [LARGE SCALE GENOMIC DNA]</scope>
    <source>
        <strain evidence="1 2">JBR3-12</strain>
    </source>
</reference>
<dbReference type="AlphaFoldDB" id="A0A7U3Q4T4"/>
<evidence type="ECO:0000313" key="2">
    <source>
        <dbReference type="Proteomes" id="UP000594759"/>
    </source>
</evidence>
<dbReference type="RefSeq" id="WP_196098066.1">
    <property type="nucleotide sequence ID" value="NZ_CP064939.1"/>
</dbReference>
<name>A0A7U3Q4T4_9SPHI</name>
<evidence type="ECO:0008006" key="3">
    <source>
        <dbReference type="Google" id="ProtNLM"/>
    </source>
</evidence>
<gene>
    <name evidence="1" type="ORF">IZT61_16085</name>
</gene>
<protein>
    <recommendedName>
        <fullName evidence="3">Lipoprotein</fullName>
    </recommendedName>
</protein>